<dbReference type="PROSITE" id="PS50983">
    <property type="entry name" value="FE_B12_PBP"/>
    <property type="match status" value="1"/>
</dbReference>
<dbReference type="CDD" id="cd01141">
    <property type="entry name" value="TroA_d"/>
    <property type="match status" value="1"/>
</dbReference>
<dbReference type="PANTHER" id="PTHR30535:SF34">
    <property type="entry name" value="MOLYBDATE-BINDING PROTEIN MOLA"/>
    <property type="match status" value="1"/>
</dbReference>
<feature type="domain" description="Fe/B12 periplasmic-binding" evidence="2">
    <location>
        <begin position="111"/>
        <end position="384"/>
    </location>
</feature>
<evidence type="ECO:0000313" key="3">
    <source>
        <dbReference type="EMBL" id="SLM13818.1"/>
    </source>
</evidence>
<dbReference type="InterPro" id="IPR050902">
    <property type="entry name" value="ABC_Transporter_SBP"/>
</dbReference>
<dbReference type="GO" id="GO:0071281">
    <property type="term" value="P:cellular response to iron ion"/>
    <property type="evidence" value="ECO:0007669"/>
    <property type="project" value="TreeGrafter"/>
</dbReference>
<dbReference type="AlphaFoldDB" id="A0A3P3XJL9"/>
<protein>
    <submittedName>
        <fullName evidence="3">Periplasmic binding protein</fullName>
    </submittedName>
</protein>
<name>A0A3P3XJL9_9SPIR</name>
<feature type="signal peptide" evidence="1">
    <location>
        <begin position="1"/>
        <end position="21"/>
    </location>
</feature>
<sequence>MRRTVGIFLAFLFIASTCAFAQSGGLQAGSQTGAQIGPQTSVQIAAQAGVPAGSQIRAGFSIEQRTGYKILTVSNLWPGANATRTYVLYPRGSQPPKDIKADLFIQVPVQRVVLYSTTYIPALEGIGELEAIVGVDNASYVYSPALRERIQAGKVIETSKNWMPDIERLIALKPDVIFNYGLGNEWDTFPKMQEVGLPVVLLGDWNEQDPIARAQWAVFIAAFFNKEEKALERVNALAKAYTTLKSLAAGSATRPKVLVNGPFRGIWTVSGGQSFMARIIQDAGGDYLWADSKDTGGLNLSIEAVFERAMRADIWLNPVYGANRIADIRALDPRFAALPVLQKGQIWTNELRMSPGGSNDYFESAVMNPNLVLADLIAIFHPELLPGHKFMYYKKLNE</sequence>
<dbReference type="EMBL" id="FWDM01000022">
    <property type="protein sequence ID" value="SLM13818.1"/>
    <property type="molecule type" value="Genomic_DNA"/>
</dbReference>
<dbReference type="PANTHER" id="PTHR30535">
    <property type="entry name" value="VITAMIN B12-BINDING PROTEIN"/>
    <property type="match status" value="1"/>
</dbReference>
<reference evidence="3" key="1">
    <citation type="submission" date="2017-02" db="EMBL/GenBank/DDBJ databases">
        <authorList>
            <person name="Regsiter A."/>
            <person name="William W."/>
        </authorList>
    </citation>
    <scope>NUCLEOTIDE SEQUENCE</scope>
    <source>
        <strain evidence="3">Bib</strain>
    </source>
</reference>
<dbReference type="Gene3D" id="3.40.50.1980">
    <property type="entry name" value="Nitrogenase molybdenum iron protein domain"/>
    <property type="match status" value="2"/>
</dbReference>
<dbReference type="Pfam" id="PF01497">
    <property type="entry name" value="Peripla_BP_2"/>
    <property type="match status" value="1"/>
</dbReference>
<gene>
    <name evidence="3" type="ORF">SPIROBIBN47_290220</name>
</gene>
<dbReference type="SUPFAM" id="SSF53807">
    <property type="entry name" value="Helical backbone' metal receptor"/>
    <property type="match status" value="1"/>
</dbReference>
<organism evidence="3">
    <name type="scientific">uncultured spirochete</name>
    <dbReference type="NCBI Taxonomy" id="156406"/>
    <lineage>
        <taxon>Bacteria</taxon>
        <taxon>Pseudomonadati</taxon>
        <taxon>Spirochaetota</taxon>
        <taxon>Spirochaetia</taxon>
        <taxon>Spirochaetales</taxon>
        <taxon>environmental samples</taxon>
    </lineage>
</organism>
<accession>A0A3P3XJL9</accession>
<evidence type="ECO:0000259" key="2">
    <source>
        <dbReference type="PROSITE" id="PS50983"/>
    </source>
</evidence>
<feature type="chain" id="PRO_5018204671" evidence="1">
    <location>
        <begin position="22"/>
        <end position="398"/>
    </location>
</feature>
<keyword evidence="1" id="KW-0732">Signal</keyword>
<dbReference type="InterPro" id="IPR002491">
    <property type="entry name" value="ABC_transptr_periplasmic_BD"/>
</dbReference>
<evidence type="ECO:0000256" key="1">
    <source>
        <dbReference type="SAM" id="SignalP"/>
    </source>
</evidence>
<proteinExistence type="predicted"/>